<gene>
    <name evidence="2" type="ORF">FYJ44_04200</name>
</gene>
<protein>
    <submittedName>
        <fullName evidence="2">Glycosyltransferase family 2 protein</fullName>
    </submittedName>
</protein>
<dbReference type="InterPro" id="IPR029044">
    <property type="entry name" value="Nucleotide-diphossugar_trans"/>
</dbReference>
<dbReference type="SUPFAM" id="SSF53448">
    <property type="entry name" value="Nucleotide-diphospho-sugar transferases"/>
    <property type="match status" value="1"/>
</dbReference>
<dbReference type="RefSeq" id="WP_195840948.1">
    <property type="nucleotide sequence ID" value="NZ_VUMH01000003.1"/>
</dbReference>
<keyword evidence="3" id="KW-1185">Reference proteome</keyword>
<evidence type="ECO:0000313" key="2">
    <source>
        <dbReference type="EMBL" id="MSS27262.1"/>
    </source>
</evidence>
<keyword evidence="2" id="KW-0808">Transferase</keyword>
<dbReference type="EMBL" id="VUMH01000003">
    <property type="protein sequence ID" value="MSS27262.1"/>
    <property type="molecule type" value="Genomic_DNA"/>
</dbReference>
<name>A0A6L5XJG9_9BACT</name>
<dbReference type="Gene3D" id="3.90.550.10">
    <property type="entry name" value="Spore Coat Polysaccharide Biosynthesis Protein SpsA, Chain A"/>
    <property type="match status" value="1"/>
</dbReference>
<dbReference type="Pfam" id="PF00535">
    <property type="entry name" value="Glycos_transf_2"/>
    <property type="match status" value="1"/>
</dbReference>
<sequence length="430" mass="48402">MSDTPRLSVVIPMRNCAHCVCAMLDSLLAQNISMQFVLIDDASEDNTITRVEDWSRRNNQPVEIVCNKEQMFSYRSRLKGLALASAPVVWCMDADDIVPPNANIQAALVIMEREKPDILHGKACGVMPGDTIQKPLPWTEPVAGHLTGSEIFSTFMAQAYPPAILWNKFFSARLAKAVLTAAPDITVRYFDVKFLGLLFLLYAQSYTACNELMYEYRMRPHRPAWLYARQVDALLLLEEKLTRQVERHAPNHLDAFLAYCRRRLVIQTGHLSLMAEAELRQVLEQEHSPCAWLEENILTNLSRKQLHHALCVSLADNTTKLHGWVEDLLRIHALGSSFFPCLPDPSLLGALKLAVREWLCRDFTPTTCRRIAQCGMRLGLRLAKSELDREELASNLSDDAALALLLGNAQLARAITAIMAPDIDITRKAN</sequence>
<dbReference type="AlphaFoldDB" id="A0A6L5XJG9"/>
<dbReference type="PANTHER" id="PTHR22916:SF3">
    <property type="entry name" value="UDP-GLCNAC:BETAGAL BETA-1,3-N-ACETYLGLUCOSAMINYLTRANSFERASE-LIKE PROTEIN 1"/>
    <property type="match status" value="1"/>
</dbReference>
<dbReference type="InterPro" id="IPR001173">
    <property type="entry name" value="Glyco_trans_2-like"/>
</dbReference>
<evidence type="ECO:0000259" key="1">
    <source>
        <dbReference type="Pfam" id="PF00535"/>
    </source>
</evidence>
<feature type="domain" description="Glycosyltransferase 2-like" evidence="1">
    <location>
        <begin position="8"/>
        <end position="121"/>
    </location>
</feature>
<organism evidence="2 3">
    <name type="scientific">Desulfovibrio porci</name>
    <dbReference type="NCBI Taxonomy" id="2605782"/>
    <lineage>
        <taxon>Bacteria</taxon>
        <taxon>Pseudomonadati</taxon>
        <taxon>Thermodesulfobacteriota</taxon>
        <taxon>Desulfovibrionia</taxon>
        <taxon>Desulfovibrionales</taxon>
        <taxon>Desulfovibrionaceae</taxon>
        <taxon>Desulfovibrio</taxon>
    </lineage>
</organism>
<proteinExistence type="predicted"/>
<comment type="caution">
    <text evidence="2">The sequence shown here is derived from an EMBL/GenBank/DDBJ whole genome shotgun (WGS) entry which is preliminary data.</text>
</comment>
<accession>A0A6L5XJG9</accession>
<dbReference type="GO" id="GO:0016758">
    <property type="term" value="F:hexosyltransferase activity"/>
    <property type="evidence" value="ECO:0007669"/>
    <property type="project" value="UniProtKB-ARBA"/>
</dbReference>
<evidence type="ECO:0000313" key="3">
    <source>
        <dbReference type="Proteomes" id="UP000477488"/>
    </source>
</evidence>
<reference evidence="2 3" key="1">
    <citation type="submission" date="2019-09" db="EMBL/GenBank/DDBJ databases">
        <title>In-depth cultivation of the pig gut microbiome towards novel bacterial diversity and tailored functional studies.</title>
        <authorList>
            <person name="Wylensek D."/>
            <person name="Hitch T.C.A."/>
            <person name="Clavel T."/>
        </authorList>
    </citation>
    <scope>NUCLEOTIDE SEQUENCE [LARGE SCALE GENOMIC DNA]</scope>
    <source>
        <strain evidence="2 3">PG-178-WT-4</strain>
    </source>
</reference>
<dbReference type="Proteomes" id="UP000477488">
    <property type="component" value="Unassembled WGS sequence"/>
</dbReference>
<dbReference type="CDD" id="cd00761">
    <property type="entry name" value="Glyco_tranf_GTA_type"/>
    <property type="match status" value="1"/>
</dbReference>
<dbReference type="PANTHER" id="PTHR22916">
    <property type="entry name" value="GLYCOSYLTRANSFERASE"/>
    <property type="match status" value="1"/>
</dbReference>